<evidence type="ECO:0000313" key="2">
    <source>
        <dbReference type="Proteomes" id="UP001177943"/>
    </source>
</evidence>
<organism evidence="1 2">
    <name type="scientific">Paenibacillus woosongensis</name>
    <dbReference type="NCBI Taxonomy" id="307580"/>
    <lineage>
        <taxon>Bacteria</taxon>
        <taxon>Bacillati</taxon>
        <taxon>Bacillota</taxon>
        <taxon>Bacilli</taxon>
        <taxon>Bacillales</taxon>
        <taxon>Paenibacillaceae</taxon>
        <taxon>Paenibacillus</taxon>
    </lineage>
</organism>
<protein>
    <submittedName>
        <fullName evidence="1">Uncharacterized protein</fullName>
    </submittedName>
</protein>
<sequence length="209" mass="23329">MGRARWRGRSGGCECGCGCAGSNNFKINANVLQKTAASMLPFYSAVATSKRFATLWSRAVVTANLKWMEKLLASVAPHAARQGLGTNGIGYFVDVGFPRLVYTNGTTIPPGTVQFVFDPKVHQAIAQAVLPLYRRLACDRTFACKLAIAIRRGNRRLVNVLVRSRVHTAALKAVKIEDEGIALSFHYPFSKFKYRNLLFGERFFKRRRR</sequence>
<dbReference type="KEGG" id="pwn:QNH46_04470"/>
<dbReference type="Proteomes" id="UP001177943">
    <property type="component" value="Chromosome"/>
</dbReference>
<gene>
    <name evidence="1" type="ORF">QNH46_04470</name>
</gene>
<dbReference type="RefSeq" id="WP_283927093.1">
    <property type="nucleotide sequence ID" value="NZ_CP126084.1"/>
</dbReference>
<dbReference type="EMBL" id="CP126084">
    <property type="protein sequence ID" value="WHX49928.1"/>
    <property type="molecule type" value="Genomic_DNA"/>
</dbReference>
<dbReference type="AlphaFoldDB" id="A0AA95KUE6"/>
<reference evidence="1" key="1">
    <citation type="submission" date="2023-05" db="EMBL/GenBank/DDBJ databases">
        <title>Comparative genomics of Bacillaceae isolates and their secondary metabolite potential.</title>
        <authorList>
            <person name="Song L."/>
            <person name="Nielsen L.J."/>
            <person name="Mohite O."/>
            <person name="Xu X."/>
            <person name="Weber T."/>
            <person name="Kovacs A.T."/>
        </authorList>
    </citation>
    <scope>NUCLEOTIDE SEQUENCE</scope>
    <source>
        <strain evidence="1">B2_4</strain>
    </source>
</reference>
<proteinExistence type="predicted"/>
<accession>A0AA95KUE6</accession>
<evidence type="ECO:0000313" key="1">
    <source>
        <dbReference type="EMBL" id="WHX49928.1"/>
    </source>
</evidence>
<name>A0AA95KUE6_9BACL</name>